<keyword evidence="4" id="KW-1185">Reference proteome</keyword>
<feature type="region of interest" description="Disordered" evidence="1">
    <location>
        <begin position="1"/>
        <end position="23"/>
    </location>
</feature>
<organism evidence="3 4">
    <name type="scientific">Paraconexibacter algicola</name>
    <dbReference type="NCBI Taxonomy" id="2133960"/>
    <lineage>
        <taxon>Bacteria</taxon>
        <taxon>Bacillati</taxon>
        <taxon>Actinomycetota</taxon>
        <taxon>Thermoleophilia</taxon>
        <taxon>Solirubrobacterales</taxon>
        <taxon>Paraconexibacteraceae</taxon>
        <taxon>Paraconexibacter</taxon>
    </lineage>
</organism>
<evidence type="ECO:0000313" key="3">
    <source>
        <dbReference type="EMBL" id="PTL58611.1"/>
    </source>
</evidence>
<evidence type="ECO:0000259" key="2">
    <source>
        <dbReference type="Pfam" id="PF07819"/>
    </source>
</evidence>
<proteinExistence type="predicted"/>
<dbReference type="InterPro" id="IPR012908">
    <property type="entry name" value="PGAP1-ab_dom-like"/>
</dbReference>
<feature type="domain" description="GPI inositol-deacylase PGAP1-like alpha/beta" evidence="2">
    <location>
        <begin position="247"/>
        <end position="298"/>
    </location>
</feature>
<accession>A0A2T4UH81</accession>
<protein>
    <recommendedName>
        <fullName evidence="2">GPI inositol-deacylase PGAP1-like alpha/beta domain-containing protein</fullName>
    </recommendedName>
</protein>
<dbReference type="InterPro" id="IPR029058">
    <property type="entry name" value="AB_hydrolase_fold"/>
</dbReference>
<dbReference type="EMBL" id="PYYB01000001">
    <property type="protein sequence ID" value="PTL58611.1"/>
    <property type="molecule type" value="Genomic_DNA"/>
</dbReference>
<comment type="caution">
    <text evidence="3">The sequence shown here is derived from an EMBL/GenBank/DDBJ whole genome shotgun (WGS) entry which is preliminary data.</text>
</comment>
<gene>
    <name evidence="3" type="ORF">C7Y72_02530</name>
</gene>
<dbReference type="AlphaFoldDB" id="A0A2T4UH81"/>
<sequence length="434" mass="46425">MPSPSPSNLPVPHDTAGPLARRGEPDLTRQQELRALGDLGAFGLELVTDRVEELHHAISRRSFDATGPVSDPIRAVHDAVSAAVYGSVRFATGTAARGVAAAVARFTPDDAEPLTETPAGSVARSAINGLLGDLLEEEKSPLAIPMAVRLAGRDVPPTRTLLAEAYPRATPRIVVLIHGLGENEGVWWWRARKAGLGPVIPMSERLHRELGFTAVHVRYNTGLRISENGARLATLLNALTDAWPVDVSEVALVGHSMGGLVARAALRAGDLGGHPWVERVEHIVGLGTPHHGAPLEKGVNLASYALRSVPEAAPIASVLDTRSVGIKDLAFGVIAEEHWRDRDGGALLADYREAITLPDHVTLHAISATLATDPRHAISTAFGDILVRLDSASGDHRKHGLGIKDEHRATIGGLTHFDLPSDPQVYRLVRDWLR</sequence>
<dbReference type="SUPFAM" id="SSF53474">
    <property type="entry name" value="alpha/beta-Hydrolases"/>
    <property type="match status" value="1"/>
</dbReference>
<dbReference type="GO" id="GO:0016788">
    <property type="term" value="F:hydrolase activity, acting on ester bonds"/>
    <property type="evidence" value="ECO:0007669"/>
    <property type="project" value="InterPro"/>
</dbReference>
<evidence type="ECO:0000313" key="4">
    <source>
        <dbReference type="Proteomes" id="UP000240739"/>
    </source>
</evidence>
<dbReference type="PANTHER" id="PTHR37946:SF1">
    <property type="entry name" value="SLL1969 PROTEIN"/>
    <property type="match status" value="1"/>
</dbReference>
<dbReference type="RefSeq" id="WP_107567048.1">
    <property type="nucleotide sequence ID" value="NZ_PYYB01000001.1"/>
</dbReference>
<dbReference type="Proteomes" id="UP000240739">
    <property type="component" value="Unassembled WGS sequence"/>
</dbReference>
<reference evidence="3 4" key="1">
    <citation type="submission" date="2018-03" db="EMBL/GenBank/DDBJ databases">
        <title>Aquarubrobacter algicola gen. nov., sp. nov., a novel actinobacterium isolated from shallow eutrophic lake during the end of cyanobacterial harmful algal blooms.</title>
        <authorList>
            <person name="Chun S.J."/>
        </authorList>
    </citation>
    <scope>NUCLEOTIDE SEQUENCE [LARGE SCALE GENOMIC DNA]</scope>
    <source>
        <strain evidence="3 4">Seoho-28</strain>
    </source>
</reference>
<dbReference type="PANTHER" id="PTHR37946">
    <property type="entry name" value="SLL1969 PROTEIN"/>
    <property type="match status" value="1"/>
</dbReference>
<dbReference type="OrthoDB" id="8871309at2"/>
<name>A0A2T4UH81_9ACTN</name>
<dbReference type="Gene3D" id="3.40.50.1820">
    <property type="entry name" value="alpha/beta hydrolase"/>
    <property type="match status" value="1"/>
</dbReference>
<dbReference type="Pfam" id="PF07819">
    <property type="entry name" value="PGAP1"/>
    <property type="match status" value="1"/>
</dbReference>
<evidence type="ECO:0000256" key="1">
    <source>
        <dbReference type="SAM" id="MobiDB-lite"/>
    </source>
</evidence>